<dbReference type="PANTHER" id="PTHR35794">
    <property type="entry name" value="CELL DIVISION PROTEIN DIVIVA"/>
    <property type="match status" value="1"/>
</dbReference>
<comment type="caution">
    <text evidence="10">The sequence shown here is derived from an EMBL/GenBank/DDBJ whole genome shotgun (WGS) entry which is preliminary data.</text>
</comment>
<sequence>MSEDRNPWYAISRLTEPFRPPRPDLRPDLGERLTPEAVHDQRFTTTRLLPGYAMEEVDAFLDQVRQEMARLIQERDEARSLAAERPDRQPAEPG</sequence>
<comment type="similarity">
    <text evidence="2">Belongs to the DivIVA family.</text>
</comment>
<dbReference type="Gene3D" id="6.10.250.660">
    <property type="match status" value="1"/>
</dbReference>
<comment type="subcellular location">
    <subcellularLocation>
        <location evidence="1">Cytoplasm</location>
    </subcellularLocation>
</comment>
<keyword evidence="4" id="KW-0963">Cytoplasm</keyword>
<dbReference type="InterPro" id="IPR019933">
    <property type="entry name" value="DivIVA_domain"/>
</dbReference>
<name>A0ABN3PUH5_9ACTN</name>
<evidence type="ECO:0000256" key="3">
    <source>
        <dbReference type="ARBA" id="ARBA00018787"/>
    </source>
</evidence>
<dbReference type="Proteomes" id="UP001501509">
    <property type="component" value="Unassembled WGS sequence"/>
</dbReference>
<dbReference type="PANTHER" id="PTHR35794:SF2">
    <property type="entry name" value="CELL DIVISION PROTEIN DIVIVA"/>
    <property type="match status" value="1"/>
</dbReference>
<dbReference type="EMBL" id="BAAATD010000005">
    <property type="protein sequence ID" value="GAA2603135.1"/>
    <property type="molecule type" value="Genomic_DNA"/>
</dbReference>
<evidence type="ECO:0000313" key="10">
    <source>
        <dbReference type="EMBL" id="GAA2603135.1"/>
    </source>
</evidence>
<evidence type="ECO:0000256" key="5">
    <source>
        <dbReference type="ARBA" id="ARBA00022618"/>
    </source>
</evidence>
<evidence type="ECO:0000256" key="9">
    <source>
        <dbReference type="SAM" id="MobiDB-lite"/>
    </source>
</evidence>
<dbReference type="RefSeq" id="WP_410555920.1">
    <property type="nucleotide sequence ID" value="NZ_BAAATD010000005.1"/>
</dbReference>
<keyword evidence="11" id="KW-1185">Reference proteome</keyword>
<keyword evidence="6" id="KW-0175">Coiled coil</keyword>
<feature type="region of interest" description="Disordered" evidence="9">
    <location>
        <begin position="75"/>
        <end position="94"/>
    </location>
</feature>
<keyword evidence="7" id="KW-0131">Cell cycle</keyword>
<evidence type="ECO:0000256" key="1">
    <source>
        <dbReference type="ARBA" id="ARBA00004496"/>
    </source>
</evidence>
<reference evidence="10 11" key="1">
    <citation type="journal article" date="2019" name="Int. J. Syst. Evol. Microbiol.">
        <title>The Global Catalogue of Microorganisms (GCM) 10K type strain sequencing project: providing services to taxonomists for standard genome sequencing and annotation.</title>
        <authorList>
            <consortium name="The Broad Institute Genomics Platform"/>
            <consortium name="The Broad Institute Genome Sequencing Center for Infectious Disease"/>
            <person name="Wu L."/>
            <person name="Ma J."/>
        </authorList>
    </citation>
    <scope>NUCLEOTIDE SEQUENCE [LARGE SCALE GENOMIC DNA]</scope>
    <source>
        <strain evidence="10 11">JCM 6833</strain>
    </source>
</reference>
<evidence type="ECO:0000256" key="2">
    <source>
        <dbReference type="ARBA" id="ARBA00009008"/>
    </source>
</evidence>
<evidence type="ECO:0000256" key="4">
    <source>
        <dbReference type="ARBA" id="ARBA00022490"/>
    </source>
</evidence>
<protein>
    <recommendedName>
        <fullName evidence="3">Cell wall synthesis protein Wag31</fullName>
    </recommendedName>
    <alternativeName>
        <fullName evidence="8">Antigen 84</fullName>
    </alternativeName>
</protein>
<dbReference type="Pfam" id="PF05103">
    <property type="entry name" value="DivIVA"/>
    <property type="match status" value="1"/>
</dbReference>
<evidence type="ECO:0000313" key="11">
    <source>
        <dbReference type="Proteomes" id="UP001501509"/>
    </source>
</evidence>
<dbReference type="NCBIfam" id="TIGR03544">
    <property type="entry name" value="DivI1A_domain"/>
    <property type="match status" value="1"/>
</dbReference>
<evidence type="ECO:0000256" key="8">
    <source>
        <dbReference type="ARBA" id="ARBA00031737"/>
    </source>
</evidence>
<evidence type="ECO:0000256" key="6">
    <source>
        <dbReference type="ARBA" id="ARBA00023054"/>
    </source>
</evidence>
<keyword evidence="5" id="KW-0132">Cell division</keyword>
<dbReference type="InterPro" id="IPR007793">
    <property type="entry name" value="DivIVA_fam"/>
</dbReference>
<evidence type="ECO:0000256" key="7">
    <source>
        <dbReference type="ARBA" id="ARBA00023306"/>
    </source>
</evidence>
<gene>
    <name evidence="10" type="ORF">GCM10010411_41450</name>
</gene>
<proteinExistence type="inferred from homology"/>
<organism evidence="10 11">
    <name type="scientific">Actinomadura fulvescens</name>
    <dbReference type="NCBI Taxonomy" id="46160"/>
    <lineage>
        <taxon>Bacteria</taxon>
        <taxon>Bacillati</taxon>
        <taxon>Actinomycetota</taxon>
        <taxon>Actinomycetes</taxon>
        <taxon>Streptosporangiales</taxon>
        <taxon>Thermomonosporaceae</taxon>
        <taxon>Actinomadura</taxon>
    </lineage>
</organism>
<accession>A0ABN3PUH5</accession>